<keyword evidence="1" id="KW-0812">Transmembrane</keyword>
<comment type="caution">
    <text evidence="2">The sequence shown here is derived from an EMBL/GenBank/DDBJ whole genome shotgun (WGS) entry which is preliminary data.</text>
</comment>
<proteinExistence type="predicted"/>
<sequence>MRVQKGGSLVEIVVVSGIIMGSLAAIIGLAAFFLATSQVVQQTSQATALAQEALEIVRNIRDGTDWTSGLGALTLGDFYHPKQLGSPPEWTLISDPETIGEFTRQIVFEEVYRDASDNISANGTLDPDTIKTTVQVMWEERGRNHQVELEAYITNWKQ</sequence>
<protein>
    <recommendedName>
        <fullName evidence="4">Type II secretion system protein</fullName>
    </recommendedName>
</protein>
<evidence type="ECO:0000256" key="1">
    <source>
        <dbReference type="SAM" id="Phobius"/>
    </source>
</evidence>
<organism evidence="2 3">
    <name type="scientific">Candidatus Wildermuthbacteria bacterium RIFCSPHIGHO2_01_FULL_48_27b</name>
    <dbReference type="NCBI Taxonomy" id="1802447"/>
    <lineage>
        <taxon>Bacteria</taxon>
        <taxon>Candidatus Wildermuthiibacteriota</taxon>
    </lineage>
</organism>
<evidence type="ECO:0008006" key="4">
    <source>
        <dbReference type="Google" id="ProtNLM"/>
    </source>
</evidence>
<keyword evidence="1" id="KW-0472">Membrane</keyword>
<reference evidence="2 3" key="1">
    <citation type="journal article" date="2016" name="Nat. Commun.">
        <title>Thousands of microbial genomes shed light on interconnected biogeochemical processes in an aquifer system.</title>
        <authorList>
            <person name="Anantharaman K."/>
            <person name="Brown C.T."/>
            <person name="Hug L.A."/>
            <person name="Sharon I."/>
            <person name="Castelle C.J."/>
            <person name="Probst A.J."/>
            <person name="Thomas B.C."/>
            <person name="Singh A."/>
            <person name="Wilkins M.J."/>
            <person name="Karaoz U."/>
            <person name="Brodie E.L."/>
            <person name="Williams K.H."/>
            <person name="Hubbard S.S."/>
            <person name="Banfield J.F."/>
        </authorList>
    </citation>
    <scope>NUCLEOTIDE SEQUENCE [LARGE SCALE GENOMIC DNA]</scope>
</reference>
<evidence type="ECO:0000313" key="2">
    <source>
        <dbReference type="EMBL" id="OHA64190.1"/>
    </source>
</evidence>
<dbReference type="AlphaFoldDB" id="A0A1G2QUC4"/>
<gene>
    <name evidence="2" type="ORF">A2843_01770</name>
</gene>
<keyword evidence="1" id="KW-1133">Transmembrane helix</keyword>
<feature type="transmembrane region" description="Helical" evidence="1">
    <location>
        <begin position="12"/>
        <end position="35"/>
    </location>
</feature>
<accession>A0A1G2QUC4</accession>
<dbReference type="Proteomes" id="UP000178170">
    <property type="component" value="Unassembled WGS sequence"/>
</dbReference>
<name>A0A1G2QUC4_9BACT</name>
<evidence type="ECO:0000313" key="3">
    <source>
        <dbReference type="Proteomes" id="UP000178170"/>
    </source>
</evidence>
<dbReference type="EMBL" id="MHTS01000020">
    <property type="protein sequence ID" value="OHA64190.1"/>
    <property type="molecule type" value="Genomic_DNA"/>
</dbReference>